<evidence type="ECO:0000256" key="4">
    <source>
        <dbReference type="ARBA" id="ARBA00022801"/>
    </source>
</evidence>
<dbReference type="PANTHER" id="PTHR12992:SF11">
    <property type="entry name" value="MITOCHONDRIAL COENZYME A DIPHOSPHATASE NUDT8"/>
    <property type="match status" value="1"/>
</dbReference>
<evidence type="ECO:0000313" key="9">
    <source>
        <dbReference type="Proteomes" id="UP001596550"/>
    </source>
</evidence>
<evidence type="ECO:0000256" key="2">
    <source>
        <dbReference type="ARBA" id="ARBA00001946"/>
    </source>
</evidence>
<evidence type="ECO:0000256" key="6">
    <source>
        <dbReference type="ARBA" id="ARBA00023211"/>
    </source>
</evidence>
<feature type="domain" description="Nudix hydrolase" evidence="7">
    <location>
        <begin position="46"/>
        <end position="179"/>
    </location>
</feature>
<dbReference type="Pfam" id="PF00293">
    <property type="entry name" value="NUDIX"/>
    <property type="match status" value="1"/>
</dbReference>
<reference evidence="9" key="1">
    <citation type="journal article" date="2019" name="Int. J. Syst. Evol. Microbiol.">
        <title>The Global Catalogue of Microorganisms (GCM) 10K type strain sequencing project: providing services to taxonomists for standard genome sequencing and annotation.</title>
        <authorList>
            <consortium name="The Broad Institute Genomics Platform"/>
            <consortium name="The Broad Institute Genome Sequencing Center for Infectious Disease"/>
            <person name="Wu L."/>
            <person name="Ma J."/>
        </authorList>
    </citation>
    <scope>NUCLEOTIDE SEQUENCE [LARGE SCALE GENOMIC DNA]</scope>
    <source>
        <strain evidence="9">CCUG 54781</strain>
    </source>
</reference>
<dbReference type="SUPFAM" id="SSF55811">
    <property type="entry name" value="Nudix"/>
    <property type="match status" value="1"/>
</dbReference>
<keyword evidence="3" id="KW-0479">Metal-binding</keyword>
<evidence type="ECO:0000256" key="3">
    <source>
        <dbReference type="ARBA" id="ARBA00022723"/>
    </source>
</evidence>
<dbReference type="RefSeq" id="WP_378172260.1">
    <property type="nucleotide sequence ID" value="NZ_JBHTCR010000001.1"/>
</dbReference>
<dbReference type="GO" id="GO:0035539">
    <property type="term" value="F:8-oxo-7,8-dihydrodeoxyguanosine triphosphate pyrophosphatase activity"/>
    <property type="evidence" value="ECO:0007669"/>
    <property type="project" value="UniProtKB-EC"/>
</dbReference>
<comment type="cofactor">
    <cofactor evidence="2">
        <name>Mg(2+)</name>
        <dbReference type="ChEBI" id="CHEBI:18420"/>
    </cofactor>
</comment>
<comment type="cofactor">
    <cofactor evidence="1">
        <name>Mn(2+)</name>
        <dbReference type="ChEBI" id="CHEBI:29035"/>
    </cofactor>
</comment>
<name>A0ABW2LUX2_9FLAO</name>
<dbReference type="PROSITE" id="PS51462">
    <property type="entry name" value="NUDIX"/>
    <property type="match status" value="1"/>
</dbReference>
<proteinExistence type="predicted"/>
<dbReference type="EMBL" id="JBHTCR010000001">
    <property type="protein sequence ID" value="MFC7345371.1"/>
    <property type="molecule type" value="Genomic_DNA"/>
</dbReference>
<evidence type="ECO:0000256" key="1">
    <source>
        <dbReference type="ARBA" id="ARBA00001936"/>
    </source>
</evidence>
<keyword evidence="5" id="KW-0460">Magnesium</keyword>
<protein>
    <submittedName>
        <fullName evidence="8">NUDIX hydrolase</fullName>
        <ecNumber evidence="8">3.6.1.55</ecNumber>
    </submittedName>
</protein>
<evidence type="ECO:0000313" key="8">
    <source>
        <dbReference type="EMBL" id="MFC7345371.1"/>
    </source>
</evidence>
<dbReference type="PANTHER" id="PTHR12992">
    <property type="entry name" value="NUDIX HYDROLASE"/>
    <property type="match status" value="1"/>
</dbReference>
<evidence type="ECO:0000259" key="7">
    <source>
        <dbReference type="PROSITE" id="PS51462"/>
    </source>
</evidence>
<sequence length="216" mass="24447">MKKQNFSLSIGKIQKKLRKELPGEKAHQIMEALSAKYLTLKPTEKTRKSAVLILLYPIDNEVYFPLILRNSYDGFHSNEIGFPGGRFEISDENLVQTALREAQEEIGINPDEVKILGLLTEIYIGPSDFNVLPVVGYLPNRPDFIQDCREVQQIFELKLDYFSDPSIVGCSEISIPGDLVTTPYYEVSGHKVWGATAKIILELLFILNNNLSIKED</sequence>
<dbReference type="EC" id="3.6.1.55" evidence="8"/>
<evidence type="ECO:0000256" key="5">
    <source>
        <dbReference type="ARBA" id="ARBA00022842"/>
    </source>
</evidence>
<dbReference type="InterPro" id="IPR000086">
    <property type="entry name" value="NUDIX_hydrolase_dom"/>
</dbReference>
<accession>A0ABW2LUX2</accession>
<keyword evidence="4 8" id="KW-0378">Hydrolase</keyword>
<dbReference type="Gene3D" id="3.90.79.10">
    <property type="entry name" value="Nucleoside Triphosphate Pyrophosphohydrolase"/>
    <property type="match status" value="1"/>
</dbReference>
<dbReference type="Proteomes" id="UP001596550">
    <property type="component" value="Unassembled WGS sequence"/>
</dbReference>
<dbReference type="CDD" id="cd03426">
    <property type="entry name" value="NUDIX_CoAse_Nudt7"/>
    <property type="match status" value="1"/>
</dbReference>
<comment type="caution">
    <text evidence="8">The sequence shown here is derived from an EMBL/GenBank/DDBJ whole genome shotgun (WGS) entry which is preliminary data.</text>
</comment>
<dbReference type="InterPro" id="IPR015797">
    <property type="entry name" value="NUDIX_hydrolase-like_dom_sf"/>
</dbReference>
<gene>
    <name evidence="8" type="ORF">ACFQO9_01410</name>
</gene>
<organism evidence="8 9">
    <name type="scientific">Chryseobacterium zhengzhouense</name>
    <dbReference type="NCBI Taxonomy" id="1636086"/>
    <lineage>
        <taxon>Bacteria</taxon>
        <taxon>Pseudomonadati</taxon>
        <taxon>Bacteroidota</taxon>
        <taxon>Flavobacteriia</taxon>
        <taxon>Flavobacteriales</taxon>
        <taxon>Weeksellaceae</taxon>
        <taxon>Chryseobacterium group</taxon>
        <taxon>Chryseobacterium</taxon>
    </lineage>
</organism>
<keyword evidence="6" id="KW-0464">Manganese</keyword>
<dbReference type="InterPro" id="IPR045121">
    <property type="entry name" value="CoAse"/>
</dbReference>
<keyword evidence="9" id="KW-1185">Reference proteome</keyword>